<dbReference type="InterPro" id="IPR051449">
    <property type="entry name" value="ABC-2_transporter_component"/>
</dbReference>
<dbReference type="RefSeq" id="WP_093362973.1">
    <property type="nucleotide sequence ID" value="NZ_FOLG01000026.1"/>
</dbReference>
<keyword evidence="4 6" id="KW-1133">Transmembrane helix</keyword>
<dbReference type="GO" id="GO:0005886">
    <property type="term" value="C:plasma membrane"/>
    <property type="evidence" value="ECO:0007669"/>
    <property type="project" value="UniProtKB-SubCell"/>
</dbReference>
<evidence type="ECO:0000256" key="3">
    <source>
        <dbReference type="ARBA" id="ARBA00022692"/>
    </source>
</evidence>
<dbReference type="EMBL" id="FOLG01000026">
    <property type="protein sequence ID" value="SFD28203.1"/>
    <property type="molecule type" value="Genomic_DNA"/>
</dbReference>
<evidence type="ECO:0000313" key="9">
    <source>
        <dbReference type="Proteomes" id="UP000198728"/>
    </source>
</evidence>
<protein>
    <submittedName>
        <fullName evidence="8">ABC-2 type transport system permease protein</fullName>
    </submittedName>
</protein>
<evidence type="ECO:0000313" key="8">
    <source>
        <dbReference type="EMBL" id="SFD28203.1"/>
    </source>
</evidence>
<organism evidence="8 9">
    <name type="scientific">Tropicimonas isoalkanivorans</name>
    <dbReference type="NCBI Taxonomy" id="441112"/>
    <lineage>
        <taxon>Bacteria</taxon>
        <taxon>Pseudomonadati</taxon>
        <taxon>Pseudomonadota</taxon>
        <taxon>Alphaproteobacteria</taxon>
        <taxon>Rhodobacterales</taxon>
        <taxon>Roseobacteraceae</taxon>
        <taxon>Tropicimonas</taxon>
    </lineage>
</organism>
<accession>A0A1I1R9H1</accession>
<dbReference type="AlphaFoldDB" id="A0A1I1R9H1"/>
<dbReference type="InterPro" id="IPR013525">
    <property type="entry name" value="ABC2_TM"/>
</dbReference>
<feature type="transmembrane region" description="Helical" evidence="6">
    <location>
        <begin position="269"/>
        <end position="292"/>
    </location>
</feature>
<feature type="transmembrane region" description="Helical" evidence="6">
    <location>
        <begin position="298"/>
        <end position="318"/>
    </location>
</feature>
<name>A0A1I1R9H1_9RHOB</name>
<feature type="transmembrane region" description="Helical" evidence="6">
    <location>
        <begin position="185"/>
        <end position="208"/>
    </location>
</feature>
<feature type="domain" description="ABC-2 type transporter transmembrane" evidence="7">
    <location>
        <begin position="21"/>
        <end position="377"/>
    </location>
</feature>
<evidence type="ECO:0000256" key="2">
    <source>
        <dbReference type="ARBA" id="ARBA00022475"/>
    </source>
</evidence>
<dbReference type="GO" id="GO:0140359">
    <property type="term" value="F:ABC-type transporter activity"/>
    <property type="evidence" value="ECO:0007669"/>
    <property type="project" value="InterPro"/>
</dbReference>
<feature type="transmembrane region" description="Helical" evidence="6">
    <location>
        <begin position="362"/>
        <end position="382"/>
    </location>
</feature>
<keyword evidence="2" id="KW-1003">Cell membrane</keyword>
<reference evidence="8 9" key="1">
    <citation type="submission" date="2016-10" db="EMBL/GenBank/DDBJ databases">
        <authorList>
            <person name="de Groot N.N."/>
        </authorList>
    </citation>
    <scope>NUCLEOTIDE SEQUENCE [LARGE SCALE GENOMIC DNA]</scope>
    <source>
        <strain evidence="8 9">DSM 19548</strain>
    </source>
</reference>
<gene>
    <name evidence="8" type="ORF">SAMN04488094_12623</name>
</gene>
<evidence type="ECO:0000256" key="5">
    <source>
        <dbReference type="ARBA" id="ARBA00023136"/>
    </source>
</evidence>
<dbReference type="OrthoDB" id="9784671at2"/>
<keyword evidence="5 6" id="KW-0472">Membrane</keyword>
<dbReference type="PANTHER" id="PTHR30294">
    <property type="entry name" value="MEMBRANE COMPONENT OF ABC TRANSPORTER YHHJ-RELATED"/>
    <property type="match status" value="1"/>
</dbReference>
<feature type="transmembrane region" description="Helical" evidence="6">
    <location>
        <begin position="240"/>
        <end position="262"/>
    </location>
</feature>
<feature type="transmembrane region" description="Helical" evidence="6">
    <location>
        <begin position="20"/>
        <end position="41"/>
    </location>
</feature>
<evidence type="ECO:0000256" key="4">
    <source>
        <dbReference type="ARBA" id="ARBA00022989"/>
    </source>
</evidence>
<sequence>MRGIAHVARRELSLIAGHPALIWLTLILPLLLLAVLAAVFLRGIPTDLPFAVVDLDRTETSRSLSRMLEATPELTTHPALSLSEASDDIRAGRARGAVLIAQGFERDLLDRRRPEIVLFYDNQHMTAGAIAARGARGAINSFIGGAQMGMLRGQGMDTTGVAALVQPVPMQIHPLFNPAFSYIDFLLSAVVPAVVQIMAAAAVTYALALDFARPATGGAPPMLALSRQAGGVLPAMLGKLIPYTLIFLVVIGLADLVLFGVLEVPLRGSVALLLIGAVLFVIAAALIGGLAYLLMRDFGLAISGVAMMLAPAFGYMGIGFPREAMPALARWWSDLLPGTWYLQLRIDQTLRATPRDLSLTPLLALLAITAGLAVLVLVRLALMQRRALDGGAP</sequence>
<keyword evidence="9" id="KW-1185">Reference proteome</keyword>
<dbReference type="Proteomes" id="UP000198728">
    <property type="component" value="Unassembled WGS sequence"/>
</dbReference>
<dbReference type="PANTHER" id="PTHR30294:SF47">
    <property type="entry name" value="INNER MEMBRANE TRANSPORT PERMEASE YHHJ"/>
    <property type="match status" value="1"/>
</dbReference>
<dbReference type="Pfam" id="PF12698">
    <property type="entry name" value="ABC2_membrane_3"/>
    <property type="match status" value="1"/>
</dbReference>
<evidence type="ECO:0000256" key="6">
    <source>
        <dbReference type="SAM" id="Phobius"/>
    </source>
</evidence>
<proteinExistence type="predicted"/>
<comment type="subcellular location">
    <subcellularLocation>
        <location evidence="1">Cell membrane</location>
        <topology evidence="1">Multi-pass membrane protein</topology>
    </subcellularLocation>
</comment>
<dbReference type="STRING" id="441112.SAMN04488094_12623"/>
<evidence type="ECO:0000259" key="7">
    <source>
        <dbReference type="Pfam" id="PF12698"/>
    </source>
</evidence>
<evidence type="ECO:0000256" key="1">
    <source>
        <dbReference type="ARBA" id="ARBA00004651"/>
    </source>
</evidence>
<dbReference type="Gene3D" id="3.40.1710.10">
    <property type="entry name" value="abc type-2 transporter like domain"/>
    <property type="match status" value="1"/>
</dbReference>
<keyword evidence="3 6" id="KW-0812">Transmembrane</keyword>